<evidence type="ECO:0000256" key="1">
    <source>
        <dbReference type="SAM" id="MobiDB-lite"/>
    </source>
</evidence>
<gene>
    <name evidence="3" type="primary">LOC128315651</name>
</gene>
<feature type="compositionally biased region" description="Gly residues" evidence="1">
    <location>
        <begin position="43"/>
        <end position="53"/>
    </location>
</feature>
<feature type="region of interest" description="Disordered" evidence="1">
    <location>
        <begin position="1"/>
        <end position="119"/>
    </location>
</feature>
<keyword evidence="2" id="KW-1185">Reference proteome</keyword>
<sequence>MRAGPPLPGQPSSALRVRGGRREGWEPPGRPSAAERGRAGVKQGAGAGRGGSGGRERRESESGGGGGGGGTGAKEHPVPVAGCAPGEEVVRGGGKLSGEARGGERLGLRPPPGPPPLGAPISVLSPRFFLSPGFRWSNELQRGPRIWFLGLDVADAERAALKSFWPDR</sequence>
<reference evidence="3" key="1">
    <citation type="submission" date="2025-08" db="UniProtKB">
        <authorList>
            <consortium name="RefSeq"/>
        </authorList>
    </citation>
    <scope>IDENTIFICATION</scope>
    <source>
        <tissue evidence="3">Blood</tissue>
    </source>
</reference>
<organism evidence="2 3">
    <name type="scientific">Acinonyx jubatus</name>
    <name type="common">Cheetah</name>
    <dbReference type="NCBI Taxonomy" id="32536"/>
    <lineage>
        <taxon>Eukaryota</taxon>
        <taxon>Metazoa</taxon>
        <taxon>Chordata</taxon>
        <taxon>Craniata</taxon>
        <taxon>Vertebrata</taxon>
        <taxon>Euteleostomi</taxon>
        <taxon>Mammalia</taxon>
        <taxon>Eutheria</taxon>
        <taxon>Laurasiatheria</taxon>
        <taxon>Carnivora</taxon>
        <taxon>Feliformia</taxon>
        <taxon>Felidae</taxon>
        <taxon>Felinae</taxon>
        <taxon>Acinonyx</taxon>
    </lineage>
</organism>
<dbReference type="Proteomes" id="UP001652583">
    <property type="component" value="Chromosome B2"/>
</dbReference>
<proteinExistence type="predicted"/>
<accession>A0ABM3Q4N4</accession>
<feature type="compositionally biased region" description="Gly residues" evidence="1">
    <location>
        <begin position="62"/>
        <end position="72"/>
    </location>
</feature>
<protein>
    <submittedName>
        <fullName evidence="3">Uncharacterized protein LOC128315651</fullName>
    </submittedName>
</protein>
<dbReference type="GeneID" id="128315651"/>
<dbReference type="RefSeq" id="XP_053078881.1">
    <property type="nucleotide sequence ID" value="XM_053222906.1"/>
</dbReference>
<name>A0ABM3Q4N4_ACIJB</name>
<feature type="compositionally biased region" description="Pro residues" evidence="1">
    <location>
        <begin position="109"/>
        <end position="118"/>
    </location>
</feature>
<evidence type="ECO:0000313" key="2">
    <source>
        <dbReference type="Proteomes" id="UP001652583"/>
    </source>
</evidence>
<evidence type="ECO:0000313" key="3">
    <source>
        <dbReference type="RefSeq" id="XP_053078881.1"/>
    </source>
</evidence>